<name>A0A1E3W731_9HYPH</name>
<dbReference type="STRING" id="1774969.AUC69_06400"/>
<proteinExistence type="predicted"/>
<dbReference type="AlphaFoldDB" id="A0A1E3W731"/>
<dbReference type="Pfam" id="PF13207">
    <property type="entry name" value="AAA_17"/>
    <property type="match status" value="1"/>
</dbReference>
<organism evidence="1 2">
    <name type="scientific">Methyloceanibacter superfactus</name>
    <dbReference type="NCBI Taxonomy" id="1774969"/>
    <lineage>
        <taxon>Bacteria</taxon>
        <taxon>Pseudomonadati</taxon>
        <taxon>Pseudomonadota</taxon>
        <taxon>Alphaproteobacteria</taxon>
        <taxon>Hyphomicrobiales</taxon>
        <taxon>Hyphomicrobiaceae</taxon>
        <taxon>Methyloceanibacter</taxon>
    </lineage>
</organism>
<evidence type="ECO:0000313" key="1">
    <source>
        <dbReference type="EMBL" id="ODS01591.1"/>
    </source>
</evidence>
<dbReference type="Gene3D" id="3.40.50.300">
    <property type="entry name" value="P-loop containing nucleotide triphosphate hydrolases"/>
    <property type="match status" value="1"/>
</dbReference>
<accession>A0A1E3W731</accession>
<comment type="caution">
    <text evidence="1">The sequence shown here is derived from an EMBL/GenBank/DDBJ whole genome shotgun (WGS) entry which is preliminary data.</text>
</comment>
<keyword evidence="2" id="KW-1185">Reference proteome</keyword>
<dbReference type="EMBL" id="LPWF01000005">
    <property type="protein sequence ID" value="ODS01591.1"/>
    <property type="molecule type" value="Genomic_DNA"/>
</dbReference>
<gene>
    <name evidence="1" type="ORF">AUC69_06400</name>
</gene>
<dbReference type="InterPro" id="IPR027417">
    <property type="entry name" value="P-loop_NTPase"/>
</dbReference>
<evidence type="ECO:0000313" key="2">
    <source>
        <dbReference type="Proteomes" id="UP000094472"/>
    </source>
</evidence>
<reference evidence="1 2" key="1">
    <citation type="journal article" date="2016" name="Environ. Microbiol.">
        <title>New Methyloceanibacter diversity from North Sea sediments includes methanotroph containing solely the soluble methane monooxygenase.</title>
        <authorList>
            <person name="Vekeman B."/>
            <person name="Kerckhof F.M."/>
            <person name="Cremers G."/>
            <person name="de Vos P."/>
            <person name="Vandamme P."/>
            <person name="Boon N."/>
            <person name="Op den Camp H.J."/>
            <person name="Heylen K."/>
        </authorList>
    </citation>
    <scope>NUCLEOTIDE SEQUENCE [LARGE SCALE GENOMIC DNA]</scope>
    <source>
        <strain evidence="1 2">R-67175</strain>
    </source>
</reference>
<evidence type="ECO:0008006" key="3">
    <source>
        <dbReference type="Google" id="ProtNLM"/>
    </source>
</evidence>
<protein>
    <recommendedName>
        <fullName evidence="3">Adenylate kinase</fullName>
    </recommendedName>
</protein>
<dbReference type="SUPFAM" id="SSF52540">
    <property type="entry name" value="P-loop containing nucleoside triphosphate hydrolases"/>
    <property type="match status" value="1"/>
</dbReference>
<sequence>MRGQRIIGVFGLSGVGKSTLISQARRAVTSSLHLQASALIKDGLRHPEATSESLRQRPREQVRSNQDVLVDTFWRAVRSQPEPLVIFDGHLVIDTDNGLVEIPQEVIEELRLLVMVHVEDDAAKIAERRARDRRRTRPVRSEEALDEHQQLSRRLCESYASALGATMAVCRPEELDRFKSFLTR</sequence>
<dbReference type="Proteomes" id="UP000094472">
    <property type="component" value="Unassembled WGS sequence"/>
</dbReference>
<dbReference type="OrthoDB" id="7585185at2"/>